<proteinExistence type="predicted"/>
<evidence type="ECO:0000313" key="1">
    <source>
        <dbReference type="EMBL" id="PLL20055.1"/>
    </source>
</evidence>
<evidence type="ECO:0000313" key="2">
    <source>
        <dbReference type="Proteomes" id="UP000234505"/>
    </source>
</evidence>
<dbReference type="AlphaFoldDB" id="A0A2J4PMP3"/>
<sequence>MRDKYSGLQIGIHWLVFLLV</sequence>
<reference evidence="1 2" key="1">
    <citation type="submission" date="2017-11" db="EMBL/GenBank/DDBJ databases">
        <authorList>
            <person name="Han C.G."/>
        </authorList>
    </citation>
    <scope>NUCLEOTIDE SEQUENCE [LARGE SCALE GENOMIC DNA]</scope>
    <source>
        <strain evidence="1 2">A11</strain>
    </source>
</reference>
<comment type="caution">
    <text evidence="1">The sequence shown here is derived from an EMBL/GenBank/DDBJ whole genome shotgun (WGS) entry which is preliminary data.</text>
</comment>
<name>A0A2J4PMP3_9ENTR</name>
<dbReference type="Proteomes" id="UP000234505">
    <property type="component" value="Unassembled WGS sequence"/>
</dbReference>
<dbReference type="EMBL" id="PIDS01001734">
    <property type="protein sequence ID" value="PLL20055.1"/>
    <property type="molecule type" value="Genomic_DNA"/>
</dbReference>
<protein>
    <submittedName>
        <fullName evidence="1">Cytochrome B</fullName>
    </submittedName>
</protein>
<reference evidence="1 2" key="2">
    <citation type="submission" date="2018-01" db="EMBL/GenBank/DDBJ databases">
        <title>Genomic study of Klebsiella pneumoniae.</title>
        <authorList>
            <person name="Yang Y."/>
            <person name="Bicalho R."/>
        </authorList>
    </citation>
    <scope>NUCLEOTIDE SEQUENCE [LARGE SCALE GENOMIC DNA]</scope>
    <source>
        <strain evidence="1 2">A11</strain>
    </source>
</reference>
<accession>A0A2J4PMP3</accession>
<organism evidence="1 2">
    <name type="scientific">Klebsiella michiganensis</name>
    <dbReference type="NCBI Taxonomy" id="1134687"/>
    <lineage>
        <taxon>Bacteria</taxon>
        <taxon>Pseudomonadati</taxon>
        <taxon>Pseudomonadota</taxon>
        <taxon>Gammaproteobacteria</taxon>
        <taxon>Enterobacterales</taxon>
        <taxon>Enterobacteriaceae</taxon>
        <taxon>Klebsiella/Raoultella group</taxon>
        <taxon>Klebsiella</taxon>
    </lineage>
</organism>
<gene>
    <name evidence="1" type="ORF">CWN50_31585</name>
</gene>
<feature type="non-terminal residue" evidence="1">
    <location>
        <position position="20"/>
    </location>
</feature>